<proteinExistence type="predicted"/>
<comment type="caution">
    <text evidence="1">The sequence shown here is derived from an EMBL/GenBank/DDBJ whole genome shotgun (WGS) entry which is preliminary data.</text>
</comment>
<reference evidence="1" key="1">
    <citation type="journal article" date="2015" name="Nature">
        <title>Complex archaea that bridge the gap between prokaryotes and eukaryotes.</title>
        <authorList>
            <person name="Spang A."/>
            <person name="Saw J.H."/>
            <person name="Jorgensen S.L."/>
            <person name="Zaremba-Niedzwiedzka K."/>
            <person name="Martijn J."/>
            <person name="Lind A.E."/>
            <person name="van Eijk R."/>
            <person name="Schleper C."/>
            <person name="Guy L."/>
            <person name="Ettema T.J."/>
        </authorList>
    </citation>
    <scope>NUCLEOTIDE SEQUENCE</scope>
</reference>
<dbReference type="EMBL" id="LAZR01057531">
    <property type="protein sequence ID" value="KKK71884.1"/>
    <property type="molecule type" value="Genomic_DNA"/>
</dbReference>
<sequence length="99" mass="11209">MIPFLLDFYWSKAKDTVTIRLGFPPSPIQALTLKTEDFFVFCQGVAGTATDFTTQLRARMAEAGEADLKAELTNEVLDKLMQVKRDFEENRGSDDEERA</sequence>
<dbReference type="AlphaFoldDB" id="A0A0F8ZZS0"/>
<accession>A0A0F8ZZS0</accession>
<name>A0A0F8ZZS0_9ZZZZ</name>
<protein>
    <submittedName>
        <fullName evidence="1">Uncharacterized protein</fullName>
    </submittedName>
</protein>
<evidence type="ECO:0000313" key="1">
    <source>
        <dbReference type="EMBL" id="KKK71884.1"/>
    </source>
</evidence>
<gene>
    <name evidence="1" type="ORF">LCGC14_2909450</name>
</gene>
<organism evidence="1">
    <name type="scientific">marine sediment metagenome</name>
    <dbReference type="NCBI Taxonomy" id="412755"/>
    <lineage>
        <taxon>unclassified sequences</taxon>
        <taxon>metagenomes</taxon>
        <taxon>ecological metagenomes</taxon>
    </lineage>
</organism>